<proteinExistence type="inferred from homology"/>
<comment type="subcellular location">
    <subcellularLocation>
        <location evidence="3">Cytoplasm</location>
    </subcellularLocation>
</comment>
<feature type="binding site" evidence="3">
    <location>
        <begin position="217"/>
        <end position="218"/>
    </location>
    <ligand>
        <name>substrate</name>
    </ligand>
</feature>
<dbReference type="HAMAP" id="MF_00197">
    <property type="entry name" value="DAP_epimerase"/>
    <property type="match status" value="1"/>
</dbReference>
<feature type="binding site" evidence="3">
    <location>
        <position position="199"/>
    </location>
    <ligand>
        <name>substrate</name>
    </ligand>
</feature>
<name>A0A0B6WTV9_9BACT</name>
<feature type="binding site" evidence="3">
    <location>
        <begin position="227"/>
        <end position="228"/>
    </location>
    <ligand>
        <name>substrate</name>
    </ligand>
</feature>
<evidence type="ECO:0000256" key="4">
    <source>
        <dbReference type="NCBIfam" id="TIGR00652"/>
    </source>
</evidence>
<dbReference type="GO" id="GO:0005829">
    <property type="term" value="C:cytosol"/>
    <property type="evidence" value="ECO:0007669"/>
    <property type="project" value="TreeGrafter"/>
</dbReference>
<dbReference type="PANTHER" id="PTHR31689:SF0">
    <property type="entry name" value="DIAMINOPIMELATE EPIMERASE"/>
    <property type="match status" value="1"/>
</dbReference>
<dbReference type="PANTHER" id="PTHR31689">
    <property type="entry name" value="DIAMINOPIMELATE EPIMERASE, CHLOROPLASTIC"/>
    <property type="match status" value="1"/>
</dbReference>
<evidence type="ECO:0000313" key="6">
    <source>
        <dbReference type="Proteomes" id="UP000031518"/>
    </source>
</evidence>
<comment type="subunit">
    <text evidence="3">Homodimer.</text>
</comment>
<keyword evidence="3" id="KW-0457">Lysine biosynthesis</keyword>
<comment type="caution">
    <text evidence="3">Lacks conserved residue(s) required for the propagation of feature annotation.</text>
</comment>
<feature type="site" description="Could be important to modulate the pK values of the two catalytic cysteine residues" evidence="3">
    <location>
        <position position="217"/>
    </location>
</feature>
<dbReference type="SUPFAM" id="SSF54506">
    <property type="entry name" value="Diaminopimelate epimerase-like"/>
    <property type="match status" value="2"/>
</dbReference>
<dbReference type="Proteomes" id="UP000031518">
    <property type="component" value="Unassembled WGS sequence"/>
</dbReference>
<feature type="binding site" evidence="3">
    <location>
        <position position="65"/>
    </location>
    <ligand>
        <name>substrate</name>
    </ligand>
</feature>
<gene>
    <name evidence="3" type="primary">dapF</name>
    <name evidence="5" type="ORF">PYK22_00653</name>
</gene>
<comment type="pathway">
    <text evidence="3">Amino-acid biosynthesis; L-lysine biosynthesis via DAP pathway; DL-2,6-diaminopimelate from LL-2,6-diaminopimelate: step 1/1.</text>
</comment>
<dbReference type="Gene3D" id="3.10.310.10">
    <property type="entry name" value="Diaminopimelate Epimerase, Chain A, domain 1"/>
    <property type="match status" value="2"/>
</dbReference>
<evidence type="ECO:0000256" key="3">
    <source>
        <dbReference type="HAMAP-Rule" id="MF_00197"/>
    </source>
</evidence>
<dbReference type="RefSeq" id="WP_041974227.1">
    <property type="nucleotide sequence ID" value="NZ_CBXV010000002.1"/>
</dbReference>
<keyword evidence="3" id="KW-0963">Cytoplasm</keyword>
<dbReference type="EMBL" id="CBXV010000002">
    <property type="protein sequence ID" value="CDM64658.1"/>
    <property type="molecule type" value="Genomic_DNA"/>
</dbReference>
<keyword evidence="2 3" id="KW-0413">Isomerase</keyword>
<dbReference type="NCBIfam" id="TIGR00652">
    <property type="entry name" value="DapF"/>
    <property type="match status" value="1"/>
</dbReference>
<dbReference type="GO" id="GO:0009089">
    <property type="term" value="P:lysine biosynthetic process via diaminopimelate"/>
    <property type="evidence" value="ECO:0007669"/>
    <property type="project" value="UniProtKB-UniRule"/>
</dbReference>
<comment type="catalytic activity">
    <reaction evidence="3">
        <text>(2S,6S)-2,6-diaminopimelate = meso-2,6-diaminopimelate</text>
        <dbReference type="Rhea" id="RHEA:15393"/>
        <dbReference type="ChEBI" id="CHEBI:57609"/>
        <dbReference type="ChEBI" id="CHEBI:57791"/>
        <dbReference type="EC" id="5.1.1.7"/>
    </reaction>
</comment>
<feature type="binding site" evidence="3">
    <location>
        <begin position="75"/>
        <end position="76"/>
    </location>
    <ligand>
        <name>substrate</name>
    </ligand>
</feature>
<dbReference type="InterPro" id="IPR001653">
    <property type="entry name" value="DAP_epimerase_DapF"/>
</dbReference>
<feature type="binding site" evidence="3">
    <location>
        <position position="166"/>
    </location>
    <ligand>
        <name>substrate</name>
    </ligand>
</feature>
<dbReference type="GO" id="GO:0008837">
    <property type="term" value="F:diaminopimelate epimerase activity"/>
    <property type="evidence" value="ECO:0007669"/>
    <property type="project" value="UniProtKB-UniRule"/>
</dbReference>
<accession>A0A0B6WTV9</accession>
<dbReference type="AlphaFoldDB" id="A0A0B6WTV9"/>
<keyword evidence="6" id="KW-1185">Reference proteome</keyword>
<organism evidence="5 6">
    <name type="scientific">Pyrinomonas methylaliphatogenes</name>
    <dbReference type="NCBI Taxonomy" id="454194"/>
    <lineage>
        <taxon>Bacteria</taxon>
        <taxon>Pseudomonadati</taxon>
        <taxon>Acidobacteriota</taxon>
        <taxon>Blastocatellia</taxon>
        <taxon>Blastocatellales</taxon>
        <taxon>Pyrinomonadaceae</taxon>
        <taxon>Pyrinomonas</taxon>
    </lineage>
</organism>
<dbReference type="EC" id="5.1.1.7" evidence="3 4"/>
<dbReference type="UniPathway" id="UPA00034">
    <property type="reaction ID" value="UER00025"/>
</dbReference>
<dbReference type="Pfam" id="PF01678">
    <property type="entry name" value="DAP_epimerase"/>
    <property type="match status" value="2"/>
</dbReference>
<evidence type="ECO:0000256" key="2">
    <source>
        <dbReference type="ARBA" id="ARBA00023235"/>
    </source>
</evidence>
<comment type="function">
    <text evidence="3">Catalyzes the stereoinversion of LL-2,6-diaminopimelate (L,L-DAP) to meso-diaminopimelate (meso-DAP), a precursor of L-lysine and an essential component of the bacterial peptidoglycan.</text>
</comment>
<dbReference type="OrthoDB" id="9805408at2"/>
<reference evidence="5 6" key="1">
    <citation type="submission" date="2013-12" db="EMBL/GenBank/DDBJ databases">
        <authorList>
            <person name="Stott M."/>
        </authorList>
    </citation>
    <scope>NUCLEOTIDE SEQUENCE [LARGE SCALE GENOMIC DNA]</scope>
    <source>
        <strain evidence="5 6">K22</strain>
    </source>
</reference>
<sequence length="285" mass="31844">MRFFKFHGYGNDYLILEEGSLRPATDLNELARRLCDRHYGAGADGVAIIGPAESADADFRARIFNPDGSEAAMSGNGTRCAAAYLHYTGSWTNDELRLHTRSGIKLYRLRGRYGARRFRFEAEIGRPALESASIPMRTDEPLDAVLNYPLEVNGEIVTITALQMCNPNCCVFVEDFDRFDWRKLGSLIERHPRFPERTNVEFIRVRDRDHIVVRVWERGAGETMASGTGACAAAVAAYLNGCVNRRVTVEMPGGALEVEWREDGEVILTGTAEAVYRGEWLGEEG</sequence>
<keyword evidence="3" id="KW-0028">Amino-acid biosynthesis</keyword>
<dbReference type="STRING" id="454194.PYK22_00653"/>
<evidence type="ECO:0000313" key="5">
    <source>
        <dbReference type="EMBL" id="CDM64658.1"/>
    </source>
</evidence>
<protein>
    <recommendedName>
        <fullName evidence="3 4">Diaminopimelate epimerase</fullName>
        <shortName evidence="3">DAP epimerase</shortName>
        <ecNumber evidence="3 4">5.1.1.7</ecNumber>
    </recommendedName>
    <alternativeName>
        <fullName evidence="3">PLP-independent amino acid racemase</fullName>
    </alternativeName>
</protein>
<feature type="binding site" evidence="3">
    <location>
        <position position="11"/>
    </location>
    <ligand>
        <name>substrate</name>
    </ligand>
</feature>
<reference evidence="5 6" key="2">
    <citation type="submission" date="2015-01" db="EMBL/GenBank/DDBJ databases">
        <title>Complete genome sequence of Pyrinomonas methylaliphatogenes type strain K22T.</title>
        <authorList>
            <person name="Lee K.C.Y."/>
            <person name="Power J.F."/>
            <person name="Dunfield P.F."/>
            <person name="Morgan X.C."/>
            <person name="Huttenhower C."/>
            <person name="Stott M.B."/>
        </authorList>
    </citation>
    <scope>NUCLEOTIDE SEQUENCE [LARGE SCALE GENOMIC DNA]</scope>
    <source>
        <strain evidence="5 6">K22</strain>
    </source>
</reference>
<evidence type="ECO:0000256" key="1">
    <source>
        <dbReference type="ARBA" id="ARBA00010219"/>
    </source>
</evidence>
<comment type="similarity">
    <text evidence="1 3">Belongs to the diaminopimelate epimerase family.</text>
</comment>